<keyword evidence="7" id="KW-1185">Reference proteome</keyword>
<dbReference type="EMBL" id="JACCFH010000001">
    <property type="protein sequence ID" value="NYG32408.1"/>
    <property type="molecule type" value="Genomic_DNA"/>
</dbReference>
<accession>A0A7Y9QZ10</accession>
<keyword evidence="4" id="KW-1133">Transmembrane helix</keyword>
<protein>
    <recommendedName>
        <fullName evidence="1">diguanylate cyclase</fullName>
        <ecNumber evidence="1">2.7.7.65</ecNumber>
    </recommendedName>
</protein>
<feature type="domain" description="GGDEF" evidence="5">
    <location>
        <begin position="243"/>
        <end position="373"/>
    </location>
</feature>
<feature type="transmembrane region" description="Helical" evidence="4">
    <location>
        <begin position="54"/>
        <end position="72"/>
    </location>
</feature>
<dbReference type="CDD" id="cd01949">
    <property type="entry name" value="GGDEF"/>
    <property type="match status" value="1"/>
</dbReference>
<dbReference type="EC" id="2.7.7.65" evidence="1"/>
<keyword evidence="4" id="KW-0472">Membrane</keyword>
<dbReference type="GO" id="GO:1902201">
    <property type="term" value="P:negative regulation of bacterial-type flagellum-dependent cell motility"/>
    <property type="evidence" value="ECO:0007669"/>
    <property type="project" value="TreeGrafter"/>
</dbReference>
<feature type="transmembrane region" description="Helical" evidence="4">
    <location>
        <begin position="21"/>
        <end position="42"/>
    </location>
</feature>
<dbReference type="AlphaFoldDB" id="A0A7Y9QZ10"/>
<keyword evidence="4" id="KW-0812">Transmembrane</keyword>
<dbReference type="GO" id="GO:0005886">
    <property type="term" value="C:plasma membrane"/>
    <property type="evidence" value="ECO:0007669"/>
    <property type="project" value="TreeGrafter"/>
</dbReference>
<dbReference type="GO" id="GO:0052621">
    <property type="term" value="F:diguanylate cyclase activity"/>
    <property type="evidence" value="ECO:0007669"/>
    <property type="project" value="UniProtKB-EC"/>
</dbReference>
<feature type="transmembrane region" description="Helical" evidence="4">
    <location>
        <begin position="84"/>
        <end position="107"/>
    </location>
</feature>
<dbReference type="PANTHER" id="PTHR45138">
    <property type="entry name" value="REGULATORY COMPONENTS OF SENSORY TRANSDUCTION SYSTEM"/>
    <property type="match status" value="1"/>
</dbReference>
<dbReference type="NCBIfam" id="TIGR00254">
    <property type="entry name" value="GGDEF"/>
    <property type="match status" value="1"/>
</dbReference>
<dbReference type="GO" id="GO:0043709">
    <property type="term" value="P:cell adhesion involved in single-species biofilm formation"/>
    <property type="evidence" value="ECO:0007669"/>
    <property type="project" value="TreeGrafter"/>
</dbReference>
<dbReference type="SUPFAM" id="SSF55073">
    <property type="entry name" value="Nucleotide cyclase"/>
    <property type="match status" value="1"/>
</dbReference>
<organism evidence="6 7">
    <name type="scientific">Sphaerotilus montanus</name>
    <dbReference type="NCBI Taxonomy" id="522889"/>
    <lineage>
        <taxon>Bacteria</taxon>
        <taxon>Pseudomonadati</taxon>
        <taxon>Pseudomonadota</taxon>
        <taxon>Betaproteobacteria</taxon>
        <taxon>Burkholderiales</taxon>
        <taxon>Sphaerotilaceae</taxon>
        <taxon>Sphaerotilus</taxon>
    </lineage>
</organism>
<gene>
    <name evidence="6" type="ORF">BDD16_001394</name>
</gene>
<dbReference type="InterPro" id="IPR029787">
    <property type="entry name" value="Nucleotide_cyclase"/>
</dbReference>
<evidence type="ECO:0000256" key="1">
    <source>
        <dbReference type="ARBA" id="ARBA00012528"/>
    </source>
</evidence>
<sequence length="373" mass="40400">MNRSITPVADWLLGPAGPQRWRVAQSLLALGAYAVLALVLAWQWRLDLISTRAALPLALAALGCGLGFVAVMRSGLNLVLHRRFGIEPSLTLAQSVAGLFGAVWVYLVTGPTRGAALGLMVLVVVFAMFRLGPREALGLAAAALLLLGAASRWLTLTDPFHFPADVEALNLAYTTVVLAGVALLAMRVTQLREQHQQQRTELQQALSRISELATRDELTGLPNRRAILDQLATETARQARKKLPLAIALIDLDHFKRINDAHGHAGGDQVLRGFAHRVESELRGGDVMARWGGEEFLLMLPDTSVEAAQQCLQRLRDRLRASPFDEVAPGLQLTFSAGVTGCLGQGDIDSAIERADQAMYRAKEAGRDRTEAS</sequence>
<dbReference type="InterPro" id="IPR050469">
    <property type="entry name" value="Diguanylate_Cyclase"/>
</dbReference>
<feature type="transmembrane region" description="Helical" evidence="4">
    <location>
        <begin position="136"/>
        <end position="156"/>
    </location>
</feature>
<evidence type="ECO:0000313" key="6">
    <source>
        <dbReference type="EMBL" id="NYG32408.1"/>
    </source>
</evidence>
<dbReference type="RefSeq" id="WP_179633301.1">
    <property type="nucleotide sequence ID" value="NZ_JACCFH010000001.1"/>
</dbReference>
<comment type="caution">
    <text evidence="6">The sequence shown here is derived from an EMBL/GenBank/DDBJ whole genome shotgun (WGS) entry which is preliminary data.</text>
</comment>
<evidence type="ECO:0000256" key="4">
    <source>
        <dbReference type="SAM" id="Phobius"/>
    </source>
</evidence>
<dbReference type="Pfam" id="PF00990">
    <property type="entry name" value="GGDEF"/>
    <property type="match status" value="1"/>
</dbReference>
<dbReference type="Gene3D" id="3.30.70.270">
    <property type="match status" value="1"/>
</dbReference>
<evidence type="ECO:0000256" key="3">
    <source>
        <dbReference type="SAM" id="Coils"/>
    </source>
</evidence>
<evidence type="ECO:0000256" key="2">
    <source>
        <dbReference type="ARBA" id="ARBA00034247"/>
    </source>
</evidence>
<feature type="transmembrane region" description="Helical" evidence="4">
    <location>
        <begin position="168"/>
        <end position="189"/>
    </location>
</feature>
<keyword evidence="3" id="KW-0175">Coiled coil</keyword>
<proteinExistence type="predicted"/>
<evidence type="ECO:0000259" key="5">
    <source>
        <dbReference type="PROSITE" id="PS50887"/>
    </source>
</evidence>
<feature type="coiled-coil region" evidence="3">
    <location>
        <begin position="185"/>
        <end position="215"/>
    </location>
</feature>
<dbReference type="InterPro" id="IPR000160">
    <property type="entry name" value="GGDEF_dom"/>
</dbReference>
<evidence type="ECO:0000313" key="7">
    <source>
        <dbReference type="Proteomes" id="UP000518288"/>
    </source>
</evidence>
<dbReference type="FunFam" id="3.30.70.270:FF:000001">
    <property type="entry name" value="Diguanylate cyclase domain protein"/>
    <property type="match status" value="1"/>
</dbReference>
<name>A0A7Y9QZ10_9BURK</name>
<dbReference type="Proteomes" id="UP000518288">
    <property type="component" value="Unassembled WGS sequence"/>
</dbReference>
<dbReference type="InterPro" id="IPR043128">
    <property type="entry name" value="Rev_trsase/Diguanyl_cyclase"/>
</dbReference>
<reference evidence="6 7" key="1">
    <citation type="submission" date="2020-07" db="EMBL/GenBank/DDBJ databases">
        <title>Genomic Encyclopedia of Archaeal and Bacterial Type Strains, Phase II (KMG-II): from individual species to whole genera.</title>
        <authorList>
            <person name="Goeker M."/>
        </authorList>
    </citation>
    <scope>NUCLEOTIDE SEQUENCE [LARGE SCALE GENOMIC DNA]</scope>
    <source>
        <strain evidence="6 7">DSM 21226</strain>
    </source>
</reference>
<dbReference type="PROSITE" id="PS50887">
    <property type="entry name" value="GGDEF"/>
    <property type="match status" value="1"/>
</dbReference>
<dbReference type="PANTHER" id="PTHR45138:SF9">
    <property type="entry name" value="DIGUANYLATE CYCLASE DGCM-RELATED"/>
    <property type="match status" value="1"/>
</dbReference>
<comment type="catalytic activity">
    <reaction evidence="2">
        <text>2 GTP = 3',3'-c-di-GMP + 2 diphosphate</text>
        <dbReference type="Rhea" id="RHEA:24898"/>
        <dbReference type="ChEBI" id="CHEBI:33019"/>
        <dbReference type="ChEBI" id="CHEBI:37565"/>
        <dbReference type="ChEBI" id="CHEBI:58805"/>
        <dbReference type="EC" id="2.7.7.65"/>
    </reaction>
</comment>
<feature type="transmembrane region" description="Helical" evidence="4">
    <location>
        <begin position="113"/>
        <end position="129"/>
    </location>
</feature>
<dbReference type="SMART" id="SM00267">
    <property type="entry name" value="GGDEF"/>
    <property type="match status" value="1"/>
</dbReference>